<dbReference type="AlphaFoldDB" id="A0A2G4SN04"/>
<gene>
    <name evidence="1" type="ORF">RHIMIDRAFT_298952</name>
</gene>
<evidence type="ECO:0008006" key="3">
    <source>
        <dbReference type="Google" id="ProtNLM"/>
    </source>
</evidence>
<evidence type="ECO:0000313" key="2">
    <source>
        <dbReference type="Proteomes" id="UP000242254"/>
    </source>
</evidence>
<dbReference type="Gene3D" id="3.80.10.10">
    <property type="entry name" value="Ribonuclease Inhibitor"/>
    <property type="match status" value="1"/>
</dbReference>
<name>A0A2G4SN04_RHIZD</name>
<dbReference type="RefSeq" id="XP_023463875.1">
    <property type="nucleotide sequence ID" value="XM_023614311.1"/>
</dbReference>
<proteinExistence type="predicted"/>
<dbReference type="InterPro" id="IPR032675">
    <property type="entry name" value="LRR_dom_sf"/>
</dbReference>
<keyword evidence="2" id="KW-1185">Reference proteome</keyword>
<reference evidence="1 2" key="1">
    <citation type="journal article" date="2016" name="Proc. Natl. Acad. Sci. U.S.A.">
        <title>Lipid metabolic changes in an early divergent fungus govern the establishment of a mutualistic symbiosis with endobacteria.</title>
        <authorList>
            <person name="Lastovetsky O.A."/>
            <person name="Gaspar M.L."/>
            <person name="Mondo S.J."/>
            <person name="LaButti K.M."/>
            <person name="Sandor L."/>
            <person name="Grigoriev I.V."/>
            <person name="Henry S.A."/>
            <person name="Pawlowska T.E."/>
        </authorList>
    </citation>
    <scope>NUCLEOTIDE SEQUENCE [LARGE SCALE GENOMIC DNA]</scope>
    <source>
        <strain evidence="1 2">ATCC 52813</strain>
    </source>
</reference>
<dbReference type="GeneID" id="35445300"/>
<accession>A0A2G4SN04</accession>
<sequence length="384" mass="44568">RVCRQWYSVLHDPYLYQHIVLKDIEFKQLLLSMKKLIHISPFIKSITMDGCYSDFIRRTIVSVPFSNSSCDAPPLYTHIRNLEADRRRQEYKKHNYNLHQTFSNYFSQLMALKGSTITSLCIINCRLDFELTELFCIIICAGYKLTSLYYENNDDQGIESPQLLQTLVMSTPNMRHFCGRHAGMNDVVLGTISRRWLSLETLTLYNLGKEGSSEGDSRNTLANISHQAFLELLCQCKELKSLELYDLACITNRDLALYNKEIERLKSKSKTRFRPYPEKEAERRPGGSVCQLRVTKYNSTPLSIPGFHDLLRLFPNLVRLEYVTNFNTFYNQFEGVTLELFEAEKASVDCLMKSKSLIYEGRWYEPMTAEQYLTAGLLRSLGAY</sequence>
<dbReference type="EMBL" id="KZ303855">
    <property type="protein sequence ID" value="PHZ10167.1"/>
    <property type="molecule type" value="Genomic_DNA"/>
</dbReference>
<dbReference type="Proteomes" id="UP000242254">
    <property type="component" value="Unassembled WGS sequence"/>
</dbReference>
<organism evidence="1 2">
    <name type="scientific">Rhizopus microsporus ATCC 52813</name>
    <dbReference type="NCBI Taxonomy" id="1340429"/>
    <lineage>
        <taxon>Eukaryota</taxon>
        <taxon>Fungi</taxon>
        <taxon>Fungi incertae sedis</taxon>
        <taxon>Mucoromycota</taxon>
        <taxon>Mucoromycotina</taxon>
        <taxon>Mucoromycetes</taxon>
        <taxon>Mucorales</taxon>
        <taxon>Mucorineae</taxon>
        <taxon>Rhizopodaceae</taxon>
        <taxon>Rhizopus</taxon>
    </lineage>
</organism>
<dbReference type="STRING" id="1340429.A0A2G4SN04"/>
<evidence type="ECO:0000313" key="1">
    <source>
        <dbReference type="EMBL" id="PHZ10167.1"/>
    </source>
</evidence>
<feature type="non-terminal residue" evidence="1">
    <location>
        <position position="1"/>
    </location>
</feature>
<protein>
    <recommendedName>
        <fullName evidence="3">F-box domain-containing protein</fullName>
    </recommendedName>
</protein>